<dbReference type="EMBL" id="LNZG01000023">
    <property type="protein sequence ID" value="ODA89946.1"/>
    <property type="molecule type" value="Genomic_DNA"/>
</dbReference>
<evidence type="ECO:0000256" key="1">
    <source>
        <dbReference type="SAM" id="SignalP"/>
    </source>
</evidence>
<reference evidence="3" key="1">
    <citation type="submission" date="2015-11" db="EMBL/GenBank/DDBJ databases">
        <authorList>
            <person name="Wang J."/>
            <person name="Wang L."/>
            <person name="Wang F."/>
            <person name="Cao G."/>
        </authorList>
    </citation>
    <scope>NUCLEOTIDE SEQUENCE [LARGE SCALE GENOMIC DNA]</scope>
    <source>
        <strain evidence="3">gdw1</strain>
    </source>
</reference>
<feature type="signal peptide" evidence="1">
    <location>
        <begin position="1"/>
        <end position="17"/>
    </location>
</feature>
<comment type="caution">
    <text evidence="2">The sequence shown here is derived from an EMBL/GenBank/DDBJ whole genome shotgun (WGS) entry which is preliminary data.</text>
</comment>
<evidence type="ECO:0000313" key="2">
    <source>
        <dbReference type="EMBL" id="ODA89946.1"/>
    </source>
</evidence>
<dbReference type="Proteomes" id="UP000094426">
    <property type="component" value="Unassembled WGS sequence"/>
</dbReference>
<dbReference type="OrthoDB" id="4412570at2"/>
<proteinExistence type="predicted"/>
<sequence>MSLALTVACTGAIPALASTSTDDTLSAVTAATSETVAAAASVAVDATGDNNAIDATLAGVDLTVPVDATDGISISGDSDAVTIELPFAEKADDAVAEKPGVVSYDNNNGSSTVPVVQKDGSVQINTLIANENAPKRYDYQLTAESEQTLHLTENGSDYLATTDGKPTLYIAAPWAKDANGSSYSHSLRGHRHDAHSVCGLHQERCLPCRR</sequence>
<evidence type="ECO:0000313" key="3">
    <source>
        <dbReference type="Proteomes" id="UP000094426"/>
    </source>
</evidence>
<feature type="chain" id="PRO_5009116723" evidence="1">
    <location>
        <begin position="18"/>
        <end position="210"/>
    </location>
</feature>
<name>A0A1E2SJB9_LEIXY</name>
<organism evidence="2 3">
    <name type="scientific">Leifsonia xyli subsp. xyli</name>
    <dbReference type="NCBI Taxonomy" id="59736"/>
    <lineage>
        <taxon>Bacteria</taxon>
        <taxon>Bacillati</taxon>
        <taxon>Actinomycetota</taxon>
        <taxon>Actinomycetes</taxon>
        <taxon>Micrococcales</taxon>
        <taxon>Microbacteriaceae</taxon>
        <taxon>Leifsonia</taxon>
    </lineage>
</organism>
<accession>A0A1E2SJB9</accession>
<dbReference type="AlphaFoldDB" id="A0A1E2SJB9"/>
<keyword evidence="1" id="KW-0732">Signal</keyword>
<gene>
    <name evidence="2" type="ORF">ATY41_02570</name>
</gene>
<protein>
    <submittedName>
        <fullName evidence="2">Uncharacterized protein</fullName>
    </submittedName>
</protein>